<dbReference type="InterPro" id="IPR036876">
    <property type="entry name" value="UVR_dom_sf"/>
</dbReference>
<dbReference type="Gene3D" id="3.30.420.340">
    <property type="entry name" value="UvrC, RNAse H endonuclease domain"/>
    <property type="match status" value="1"/>
</dbReference>
<protein>
    <recommendedName>
        <fullName evidence="7">UvrABC system protein C</fullName>
        <shortName evidence="7">Protein UvrC</shortName>
    </recommendedName>
    <alternativeName>
        <fullName evidence="7">Excinuclease ABC subunit C</fullName>
    </alternativeName>
</protein>
<dbReference type="SUPFAM" id="SSF47781">
    <property type="entry name" value="RuvA domain 2-like"/>
    <property type="match status" value="1"/>
</dbReference>
<dbReference type="InterPro" id="IPR047296">
    <property type="entry name" value="GIY-YIG_UvrC_Cho"/>
</dbReference>
<evidence type="ECO:0000256" key="7">
    <source>
        <dbReference type="HAMAP-Rule" id="MF_00203"/>
    </source>
</evidence>
<dbReference type="Pfam" id="PF22920">
    <property type="entry name" value="UvrC_RNaseH"/>
    <property type="match status" value="1"/>
</dbReference>
<dbReference type="HAMAP" id="MF_00203">
    <property type="entry name" value="UvrC"/>
    <property type="match status" value="1"/>
</dbReference>
<evidence type="ECO:0000259" key="10">
    <source>
        <dbReference type="PROSITE" id="PS50165"/>
    </source>
</evidence>
<dbReference type="Gene3D" id="1.10.150.20">
    <property type="entry name" value="5' to 3' exonuclease, C-terminal subdomain"/>
    <property type="match status" value="1"/>
</dbReference>
<comment type="subunit">
    <text evidence="7">Interacts with UvrB in an incision complex.</text>
</comment>
<comment type="caution">
    <text evidence="11">The sequence shown here is derived from an EMBL/GenBank/DDBJ whole genome shotgun (WGS) entry which is preliminary data.</text>
</comment>
<dbReference type="Gene3D" id="3.40.1440.10">
    <property type="entry name" value="GIY-YIG endonuclease"/>
    <property type="match status" value="1"/>
</dbReference>
<dbReference type="PROSITE" id="PS50165">
    <property type="entry name" value="UVRC"/>
    <property type="match status" value="1"/>
</dbReference>
<dbReference type="CDD" id="cd10434">
    <property type="entry name" value="GIY-YIG_UvrC_Cho"/>
    <property type="match status" value="1"/>
</dbReference>
<dbReference type="GO" id="GO:0009432">
    <property type="term" value="P:SOS response"/>
    <property type="evidence" value="ECO:0007669"/>
    <property type="project" value="UniProtKB-UniRule"/>
</dbReference>
<evidence type="ECO:0000256" key="5">
    <source>
        <dbReference type="ARBA" id="ARBA00023204"/>
    </source>
</evidence>
<dbReference type="InterPro" id="IPR010994">
    <property type="entry name" value="RuvA_2-like"/>
</dbReference>
<feature type="domain" description="GIY-YIG" evidence="9">
    <location>
        <begin position="14"/>
        <end position="93"/>
    </location>
</feature>
<dbReference type="SUPFAM" id="SSF82771">
    <property type="entry name" value="GIY-YIG endonuclease"/>
    <property type="match status" value="1"/>
</dbReference>
<evidence type="ECO:0000259" key="8">
    <source>
        <dbReference type="PROSITE" id="PS50151"/>
    </source>
</evidence>
<dbReference type="InterPro" id="IPR000305">
    <property type="entry name" value="GIY-YIG_endonuc"/>
</dbReference>
<dbReference type="Gene3D" id="4.10.860.10">
    <property type="entry name" value="UVR domain"/>
    <property type="match status" value="1"/>
</dbReference>
<evidence type="ECO:0000256" key="2">
    <source>
        <dbReference type="ARBA" id="ARBA00022763"/>
    </source>
</evidence>
<comment type="similarity">
    <text evidence="7">Belongs to the UvrC family.</text>
</comment>
<comment type="subcellular location">
    <subcellularLocation>
        <location evidence="7">Cytoplasm</location>
    </subcellularLocation>
</comment>
<dbReference type="GO" id="GO:0006289">
    <property type="term" value="P:nucleotide-excision repair"/>
    <property type="evidence" value="ECO:0007669"/>
    <property type="project" value="UniProtKB-UniRule"/>
</dbReference>
<dbReference type="Pfam" id="PF08459">
    <property type="entry name" value="UvrC_RNaseH_dom"/>
    <property type="match status" value="1"/>
</dbReference>
<dbReference type="SMART" id="SM00465">
    <property type="entry name" value="GIYc"/>
    <property type="match status" value="1"/>
</dbReference>
<dbReference type="AlphaFoldDB" id="A0A8J6N4P6"/>
<accession>A0A8J6N4P6</accession>
<evidence type="ECO:0000256" key="3">
    <source>
        <dbReference type="ARBA" id="ARBA00022769"/>
    </source>
</evidence>
<dbReference type="Pfam" id="PF01541">
    <property type="entry name" value="GIY-YIG"/>
    <property type="match status" value="1"/>
</dbReference>
<dbReference type="FunFam" id="3.40.1440.10:FF:000001">
    <property type="entry name" value="UvrABC system protein C"/>
    <property type="match status" value="1"/>
</dbReference>
<dbReference type="PROSITE" id="PS50164">
    <property type="entry name" value="GIY_YIG"/>
    <property type="match status" value="1"/>
</dbReference>
<comment type="function">
    <text evidence="7">The UvrABC repair system catalyzes the recognition and processing of DNA lesions. UvrC both incises the 5' and 3' sides of the lesion. The N-terminal half is responsible for the 3' incision and the C-terminal half is responsible for the 5' incision.</text>
</comment>
<evidence type="ECO:0000256" key="4">
    <source>
        <dbReference type="ARBA" id="ARBA00022881"/>
    </source>
</evidence>
<dbReference type="NCBIfam" id="TIGR00194">
    <property type="entry name" value="uvrC"/>
    <property type="match status" value="1"/>
</dbReference>
<evidence type="ECO:0000256" key="1">
    <source>
        <dbReference type="ARBA" id="ARBA00022490"/>
    </source>
</evidence>
<evidence type="ECO:0000313" key="11">
    <source>
        <dbReference type="EMBL" id="MBC8198591.1"/>
    </source>
</evidence>
<dbReference type="PROSITE" id="PS50151">
    <property type="entry name" value="UVR"/>
    <property type="match status" value="1"/>
</dbReference>
<dbReference type="InterPro" id="IPR001162">
    <property type="entry name" value="UvrC_RNase_H_dom"/>
</dbReference>
<evidence type="ECO:0000259" key="9">
    <source>
        <dbReference type="PROSITE" id="PS50164"/>
    </source>
</evidence>
<keyword evidence="4 7" id="KW-0267">Excision nuclease</keyword>
<organism evidence="11 12">
    <name type="scientific">Candidatus Desulfaltia bathyphila</name>
    <dbReference type="NCBI Taxonomy" id="2841697"/>
    <lineage>
        <taxon>Bacteria</taxon>
        <taxon>Pseudomonadati</taxon>
        <taxon>Thermodesulfobacteriota</taxon>
        <taxon>Desulfobacteria</taxon>
        <taxon>Desulfobacterales</taxon>
        <taxon>Desulfobacterales incertae sedis</taxon>
        <taxon>Candidatus Desulfaltia</taxon>
    </lineage>
</organism>
<evidence type="ECO:0000256" key="6">
    <source>
        <dbReference type="ARBA" id="ARBA00023236"/>
    </source>
</evidence>
<dbReference type="GO" id="GO:0009381">
    <property type="term" value="F:excinuclease ABC activity"/>
    <property type="evidence" value="ECO:0007669"/>
    <property type="project" value="UniProtKB-UniRule"/>
</dbReference>
<dbReference type="EMBL" id="JACNLL010000011">
    <property type="protein sequence ID" value="MBC8198591.1"/>
    <property type="molecule type" value="Genomic_DNA"/>
</dbReference>
<reference evidence="11 12" key="1">
    <citation type="submission" date="2020-08" db="EMBL/GenBank/DDBJ databases">
        <title>Bridging the membrane lipid divide: bacteria of the FCB group superphylum have the potential to synthesize archaeal ether lipids.</title>
        <authorList>
            <person name="Villanueva L."/>
            <person name="Von Meijenfeldt F.A.B."/>
            <person name="Westbye A.B."/>
            <person name="Yadav S."/>
            <person name="Hopmans E.C."/>
            <person name="Dutilh B.E."/>
            <person name="Sinninghe Damste J.S."/>
        </authorList>
    </citation>
    <scope>NUCLEOTIDE SEQUENCE [LARGE SCALE GENOMIC DNA]</scope>
    <source>
        <strain evidence="11">NIOZ-UU82</strain>
    </source>
</reference>
<dbReference type="InterPro" id="IPR038476">
    <property type="entry name" value="UvrC_RNase_H_dom_sf"/>
</dbReference>
<dbReference type="Pfam" id="PF02151">
    <property type="entry name" value="UVR"/>
    <property type="match status" value="1"/>
</dbReference>
<sequence>MEVDPDKKLSMVSSRPGVYIMKNARGKVVYVGKAGNLHKRISSYFMRPAQQDNKTKALVDKISTFETIITKTEKEALILESTLIKQYKPRYNVVLKDDKRYPCLRLNINQSYPSLSIVRKINKNGSIYFGPFTSSQAVRQTLNIINKTFKLRKCKTKEFKNRSRPCLNFQIKACLAPCCLNVDKNAYNKIVKEVTQFLKGKTPKLINRIKKEMSIAAEALEFERAAALRDKMSALEKTLEKQVVVATDFIDRDILGIAGTDKSSLITLLFIRGGCLLGMRHFSFSETMSTNAELIGSFIRQYYEKSPFIPKEILVPISIENTYLLEDWLQSIKGKKVNIIHPKQGKKVRLIKMASLNAENRLKEQIASLADESDLLVRLQRRLKMDRVPKRIECFDNSNISGKEPVAGMVVFEQAKPKKSSYRKYKIKGVFKPDDYACMYEVLKRRYAKRKTVMLYPDALLVDGGKGQLNIAATVIKELKLEGKFSIIGIAKKDKKKGEITDKIYLPGRVNPIDFSREGDLLLFLQRIRDEAHRFAISFHRKRRGKASLHSVLDTIPSVGKKRKAILLKHFKSIKKIQVATIEQLSALPGISHDVARAVKSALK</sequence>
<dbReference type="NCBIfam" id="NF001824">
    <property type="entry name" value="PRK00558.1-5"/>
    <property type="match status" value="1"/>
</dbReference>
<feature type="domain" description="UVR" evidence="8">
    <location>
        <begin position="203"/>
        <end position="238"/>
    </location>
</feature>
<keyword evidence="3 7" id="KW-0228">DNA excision</keyword>
<dbReference type="SUPFAM" id="SSF46600">
    <property type="entry name" value="C-terminal UvrC-binding domain of UvrB"/>
    <property type="match status" value="1"/>
</dbReference>
<proteinExistence type="inferred from homology"/>
<dbReference type="GO" id="GO:0003677">
    <property type="term" value="F:DNA binding"/>
    <property type="evidence" value="ECO:0007669"/>
    <property type="project" value="UniProtKB-UniRule"/>
</dbReference>
<dbReference type="PANTHER" id="PTHR30562">
    <property type="entry name" value="UVRC/OXIDOREDUCTASE"/>
    <property type="match status" value="1"/>
</dbReference>
<evidence type="ECO:0000313" key="12">
    <source>
        <dbReference type="Proteomes" id="UP000603545"/>
    </source>
</evidence>
<keyword evidence="1 7" id="KW-0963">Cytoplasm</keyword>
<name>A0A8J6N4P6_9BACT</name>
<keyword evidence="5 7" id="KW-0234">DNA repair</keyword>
<dbReference type="Pfam" id="PF14520">
    <property type="entry name" value="HHH_5"/>
    <property type="match status" value="1"/>
</dbReference>
<dbReference type="InterPro" id="IPR035901">
    <property type="entry name" value="GIY-YIG_endonuc_sf"/>
</dbReference>
<dbReference type="GO" id="GO:0005737">
    <property type="term" value="C:cytoplasm"/>
    <property type="evidence" value="ECO:0007669"/>
    <property type="project" value="UniProtKB-SubCell"/>
</dbReference>
<keyword evidence="6 7" id="KW-0742">SOS response</keyword>
<dbReference type="Proteomes" id="UP000603545">
    <property type="component" value="Unassembled WGS sequence"/>
</dbReference>
<dbReference type="InterPro" id="IPR004791">
    <property type="entry name" value="UvrC"/>
</dbReference>
<gene>
    <name evidence="7 11" type="primary">uvrC</name>
    <name evidence="11" type="ORF">H8E80_00885</name>
</gene>
<dbReference type="PANTHER" id="PTHR30562:SF1">
    <property type="entry name" value="UVRABC SYSTEM PROTEIN C"/>
    <property type="match status" value="1"/>
</dbReference>
<keyword evidence="2 7" id="KW-0227">DNA damage</keyword>
<dbReference type="InterPro" id="IPR001943">
    <property type="entry name" value="UVR_dom"/>
</dbReference>
<dbReference type="GO" id="GO:0009380">
    <property type="term" value="C:excinuclease repair complex"/>
    <property type="evidence" value="ECO:0007669"/>
    <property type="project" value="InterPro"/>
</dbReference>
<feature type="domain" description="UvrC family homology region profile" evidence="10">
    <location>
        <begin position="254"/>
        <end position="476"/>
    </location>
</feature>
<dbReference type="InterPro" id="IPR050066">
    <property type="entry name" value="UvrABC_protein_C"/>
</dbReference>